<feature type="signal peptide" evidence="2">
    <location>
        <begin position="1"/>
        <end position="34"/>
    </location>
</feature>
<name>A0ABW2QZX7_9NEIS</name>
<accession>A0ABW2QZX7</accession>
<gene>
    <name evidence="3" type="ORF">ACFQNF_15250</name>
</gene>
<evidence type="ECO:0008006" key="5">
    <source>
        <dbReference type="Google" id="ProtNLM"/>
    </source>
</evidence>
<comment type="caution">
    <text evidence="3">The sequence shown here is derived from an EMBL/GenBank/DDBJ whole genome shotgun (WGS) entry which is preliminary data.</text>
</comment>
<dbReference type="RefSeq" id="WP_380188784.1">
    <property type="nucleotide sequence ID" value="NZ_JBHTBQ010000033.1"/>
</dbReference>
<dbReference type="EMBL" id="JBHTBQ010000033">
    <property type="protein sequence ID" value="MFC7421218.1"/>
    <property type="molecule type" value="Genomic_DNA"/>
</dbReference>
<organism evidence="3 4">
    <name type="scientific">Iodobacter arcticus</name>
    <dbReference type="NCBI Taxonomy" id="590593"/>
    <lineage>
        <taxon>Bacteria</taxon>
        <taxon>Pseudomonadati</taxon>
        <taxon>Pseudomonadota</taxon>
        <taxon>Betaproteobacteria</taxon>
        <taxon>Neisseriales</taxon>
        <taxon>Chitinibacteraceae</taxon>
        <taxon>Iodobacter</taxon>
    </lineage>
</organism>
<sequence length="167" mass="18103">MKDILCTIPLKQLCLLLCSISLAACATLPPPVVAAAAPAPEPETKPVVIAPVCRIESALAQLNNTISGNCPSDKLLILAQQMMSNHTDLNRLQAQLEALQNTLNDPASQGMAKLLSNQLAERKRLTSLLDKQTIAAKEQQKRANDLAAKLDALKEMEKDMLERSKKP</sequence>
<evidence type="ECO:0000256" key="2">
    <source>
        <dbReference type="SAM" id="SignalP"/>
    </source>
</evidence>
<keyword evidence="4" id="KW-1185">Reference proteome</keyword>
<reference evidence="4" key="1">
    <citation type="journal article" date="2019" name="Int. J. Syst. Evol. Microbiol.">
        <title>The Global Catalogue of Microorganisms (GCM) 10K type strain sequencing project: providing services to taxonomists for standard genome sequencing and annotation.</title>
        <authorList>
            <consortium name="The Broad Institute Genomics Platform"/>
            <consortium name="The Broad Institute Genome Sequencing Center for Infectious Disease"/>
            <person name="Wu L."/>
            <person name="Ma J."/>
        </authorList>
    </citation>
    <scope>NUCLEOTIDE SEQUENCE [LARGE SCALE GENOMIC DNA]</scope>
    <source>
        <strain evidence="4">CCUG 62945</strain>
    </source>
</reference>
<feature type="chain" id="PRO_5045889753" description="Secreted protein" evidence="2">
    <location>
        <begin position="35"/>
        <end position="167"/>
    </location>
</feature>
<feature type="coiled-coil region" evidence="1">
    <location>
        <begin position="82"/>
        <end position="163"/>
    </location>
</feature>
<dbReference type="PROSITE" id="PS51257">
    <property type="entry name" value="PROKAR_LIPOPROTEIN"/>
    <property type="match status" value="1"/>
</dbReference>
<evidence type="ECO:0000313" key="4">
    <source>
        <dbReference type="Proteomes" id="UP001596473"/>
    </source>
</evidence>
<keyword evidence="1" id="KW-0175">Coiled coil</keyword>
<evidence type="ECO:0000313" key="3">
    <source>
        <dbReference type="EMBL" id="MFC7421218.1"/>
    </source>
</evidence>
<evidence type="ECO:0000256" key="1">
    <source>
        <dbReference type="SAM" id="Coils"/>
    </source>
</evidence>
<protein>
    <recommendedName>
        <fullName evidence="5">Secreted protein</fullName>
    </recommendedName>
</protein>
<keyword evidence="2" id="KW-0732">Signal</keyword>
<proteinExistence type="predicted"/>
<dbReference type="Proteomes" id="UP001596473">
    <property type="component" value="Unassembled WGS sequence"/>
</dbReference>